<evidence type="ECO:0000313" key="8">
    <source>
        <dbReference type="EMBL" id="PSR44868.1"/>
    </source>
</evidence>
<keyword evidence="3 6" id="KW-0732">Signal</keyword>
<dbReference type="GO" id="GO:0009289">
    <property type="term" value="C:pilus"/>
    <property type="evidence" value="ECO:0007669"/>
    <property type="project" value="UniProtKB-SubCell"/>
</dbReference>
<dbReference type="Pfam" id="PF00419">
    <property type="entry name" value="Fimbrial"/>
    <property type="match status" value="1"/>
</dbReference>
<evidence type="ECO:0000256" key="3">
    <source>
        <dbReference type="ARBA" id="ARBA00022729"/>
    </source>
</evidence>
<keyword evidence="9" id="KW-1185">Reference proteome</keyword>
<dbReference type="InterPro" id="IPR008966">
    <property type="entry name" value="Adhesion_dom_sf"/>
</dbReference>
<dbReference type="PANTHER" id="PTHR33420:SF3">
    <property type="entry name" value="FIMBRIAL SUBUNIT ELFA"/>
    <property type="match status" value="1"/>
</dbReference>
<feature type="domain" description="Fimbrial-type adhesion" evidence="7">
    <location>
        <begin position="28"/>
        <end position="188"/>
    </location>
</feature>
<comment type="subcellular location">
    <subcellularLocation>
        <location evidence="1">Fimbrium</location>
    </subcellularLocation>
</comment>
<accession>A0A2T2XXC7</accession>
<feature type="signal peptide" evidence="6">
    <location>
        <begin position="1"/>
        <end position="23"/>
    </location>
</feature>
<feature type="region of interest" description="Disordered" evidence="5">
    <location>
        <begin position="98"/>
        <end position="121"/>
    </location>
</feature>
<dbReference type="RefSeq" id="WP_106930119.1">
    <property type="nucleotide sequence ID" value="NZ_CABMMU010000022.1"/>
</dbReference>
<dbReference type="EMBL" id="PYHO01000022">
    <property type="protein sequence ID" value="PSR44868.1"/>
    <property type="molecule type" value="Genomic_DNA"/>
</dbReference>
<dbReference type="InterPro" id="IPR050263">
    <property type="entry name" value="Bact_Fimbrial_Adh_Pro"/>
</dbReference>
<feature type="chain" id="PRO_5015672006" evidence="6">
    <location>
        <begin position="24"/>
        <end position="190"/>
    </location>
</feature>
<keyword evidence="4" id="KW-0281">Fimbrium</keyword>
<proteinExistence type="inferred from homology"/>
<dbReference type="SUPFAM" id="SSF49401">
    <property type="entry name" value="Bacterial adhesins"/>
    <property type="match status" value="1"/>
</dbReference>
<evidence type="ECO:0000256" key="4">
    <source>
        <dbReference type="ARBA" id="ARBA00023263"/>
    </source>
</evidence>
<dbReference type="PANTHER" id="PTHR33420">
    <property type="entry name" value="FIMBRIAL SUBUNIT ELFA-RELATED"/>
    <property type="match status" value="1"/>
</dbReference>
<organism evidence="8 9">
    <name type="scientific">Kluyvera genomosp. 2</name>
    <dbReference type="NCBI Taxonomy" id="2774054"/>
    <lineage>
        <taxon>Bacteria</taxon>
        <taxon>Pseudomonadati</taxon>
        <taxon>Pseudomonadota</taxon>
        <taxon>Gammaproteobacteria</taxon>
        <taxon>Enterobacterales</taxon>
        <taxon>Enterobacteriaceae</taxon>
        <taxon>Kluyvera</taxon>
    </lineage>
</organism>
<dbReference type="NCBIfam" id="NF011817">
    <property type="entry name" value="PRK15289.1"/>
    <property type="match status" value="1"/>
</dbReference>
<evidence type="ECO:0000256" key="1">
    <source>
        <dbReference type="ARBA" id="ARBA00004561"/>
    </source>
</evidence>
<dbReference type="InterPro" id="IPR000259">
    <property type="entry name" value="Adhesion_dom_fimbrial"/>
</dbReference>
<evidence type="ECO:0000259" key="7">
    <source>
        <dbReference type="Pfam" id="PF00419"/>
    </source>
</evidence>
<evidence type="ECO:0000256" key="5">
    <source>
        <dbReference type="SAM" id="MobiDB-lite"/>
    </source>
</evidence>
<evidence type="ECO:0000256" key="2">
    <source>
        <dbReference type="ARBA" id="ARBA00006671"/>
    </source>
</evidence>
<comment type="similarity">
    <text evidence="2">Belongs to the fimbrial protein family.</text>
</comment>
<dbReference type="Gene3D" id="2.60.40.1090">
    <property type="entry name" value="Fimbrial-type adhesion domain"/>
    <property type="match status" value="1"/>
</dbReference>
<reference evidence="8 9" key="1">
    <citation type="submission" date="2018-03" db="EMBL/GenBank/DDBJ databases">
        <title>First report of an OXA-48+CTX-M-M-producing Kluyvera ascorbata clone recovered from patients admitted in a University Hospital in Madrid, Spain.</title>
        <authorList>
            <person name="Hernandez-Garcia M."/>
            <person name="Leon-Sampedro R."/>
            <person name="Perez-Viso B."/>
            <person name="Morosini M.I."/>
            <person name="Lopez-Fresnena N."/>
            <person name="Coque T.M."/>
            <person name="Bonten M."/>
            <person name="Malhotra-Kumar S."/>
            <person name="Ruiz-Garbajosa P."/>
            <person name="Canton R."/>
        </authorList>
    </citation>
    <scope>NUCLEOTIDE SEQUENCE [LARGE SCALE GENOMIC DNA]</scope>
    <source>
        <strain evidence="8 9">KA2</strain>
    </source>
</reference>
<gene>
    <name evidence="8" type="primary">lpfA</name>
    <name evidence="8" type="synonym">stgA</name>
    <name evidence="8" type="ORF">C8256_20885</name>
</gene>
<dbReference type="GO" id="GO:0043709">
    <property type="term" value="P:cell adhesion involved in single-species biofilm formation"/>
    <property type="evidence" value="ECO:0007669"/>
    <property type="project" value="TreeGrafter"/>
</dbReference>
<sequence length="190" mass="19759">MKGKLTAISLALSSVFFLGHAMASDGTVHFRGEVIDSTCEVTSDTKDQNVDLGKVNRTAFTGAGSTAAPMAFDIKLKSCPDTYTKAAVRFDGTEDASGNGDLAIGNPLNTSNPGDYTGTEPAPVTATGVAIRIYNKADNSQVKLYEKSAETPIVSGKAAMPFIARYVATAASVTAGTANADSQFTVEYVK</sequence>
<evidence type="ECO:0000313" key="9">
    <source>
        <dbReference type="Proteomes" id="UP000240892"/>
    </source>
</evidence>
<protein>
    <submittedName>
        <fullName evidence="8">Fimbrial protein</fullName>
    </submittedName>
</protein>
<dbReference type="Proteomes" id="UP000240892">
    <property type="component" value="Unassembled WGS sequence"/>
</dbReference>
<name>A0A2T2XXC7_9ENTR</name>
<evidence type="ECO:0000256" key="6">
    <source>
        <dbReference type="SAM" id="SignalP"/>
    </source>
</evidence>
<comment type="caution">
    <text evidence="8">The sequence shown here is derived from an EMBL/GenBank/DDBJ whole genome shotgun (WGS) entry which is preliminary data.</text>
</comment>
<dbReference type="AlphaFoldDB" id="A0A2T2XXC7"/>
<dbReference type="InterPro" id="IPR036937">
    <property type="entry name" value="Adhesion_dom_fimbrial_sf"/>
</dbReference>